<dbReference type="Proteomes" id="UP000265520">
    <property type="component" value="Unassembled WGS sequence"/>
</dbReference>
<dbReference type="PANTHER" id="PTHR36617">
    <property type="entry name" value="PROTEIN, PUTATIVE-RELATED"/>
    <property type="match status" value="1"/>
</dbReference>
<dbReference type="PANTHER" id="PTHR36617:SF15">
    <property type="entry name" value="REVERSE TRANSCRIPTASE ZINC-BINDING DOMAIN-CONTAINING PROTEIN"/>
    <property type="match status" value="1"/>
</dbReference>
<dbReference type="AlphaFoldDB" id="A0A392Q346"/>
<dbReference type="EMBL" id="LXQA010108770">
    <property type="protein sequence ID" value="MCI18150.1"/>
    <property type="molecule type" value="Genomic_DNA"/>
</dbReference>
<evidence type="ECO:0000313" key="1">
    <source>
        <dbReference type="EMBL" id="MCI18150.1"/>
    </source>
</evidence>
<reference evidence="1 2" key="1">
    <citation type="journal article" date="2018" name="Front. Plant Sci.">
        <title>Red Clover (Trifolium pratense) and Zigzag Clover (T. medium) - A Picture of Genomic Similarities and Differences.</title>
        <authorList>
            <person name="Dluhosova J."/>
            <person name="Istvanek J."/>
            <person name="Nedelnik J."/>
            <person name="Repkova J."/>
        </authorList>
    </citation>
    <scope>NUCLEOTIDE SEQUENCE [LARGE SCALE GENOMIC DNA]</scope>
    <source>
        <strain evidence="2">cv. 10/8</strain>
        <tissue evidence="1">Leaf</tissue>
    </source>
</reference>
<accession>A0A392Q346</accession>
<keyword evidence="1" id="KW-0548">Nucleotidyltransferase</keyword>
<keyword evidence="1" id="KW-0695">RNA-directed DNA polymerase</keyword>
<protein>
    <submittedName>
        <fullName evidence="1">RNA-directed DNA polymerase (Reverse transcriptase)</fullName>
    </submittedName>
</protein>
<proteinExistence type="predicted"/>
<sequence length="207" mass="24432">MPVVVVKKIIRIQREFLWGGVKGGRKINWVSWKEVCRPRSQGGLGVRDVWKANLSLLIKWRWRLLEKGNALWKEVLKAKYGSSSIQKVHWIGSELPSRASLWWKDLCGLDVQENGSWFARNLSRRLGNGNSTRFWLDVWFGNLSLGERFPRLFSISLQKDAMVSNFWVEKEGVWGWEFDWRRRLFAWEDELLRELREVLPPLAFTGM</sequence>
<keyword evidence="2" id="KW-1185">Reference proteome</keyword>
<comment type="caution">
    <text evidence="1">The sequence shown here is derived from an EMBL/GenBank/DDBJ whole genome shotgun (WGS) entry which is preliminary data.</text>
</comment>
<feature type="non-terminal residue" evidence="1">
    <location>
        <position position="207"/>
    </location>
</feature>
<keyword evidence="1" id="KW-0808">Transferase</keyword>
<dbReference type="GO" id="GO:0003964">
    <property type="term" value="F:RNA-directed DNA polymerase activity"/>
    <property type="evidence" value="ECO:0007669"/>
    <property type="project" value="UniProtKB-KW"/>
</dbReference>
<name>A0A392Q346_9FABA</name>
<evidence type="ECO:0000313" key="2">
    <source>
        <dbReference type="Proteomes" id="UP000265520"/>
    </source>
</evidence>
<organism evidence="1 2">
    <name type="scientific">Trifolium medium</name>
    <dbReference type="NCBI Taxonomy" id="97028"/>
    <lineage>
        <taxon>Eukaryota</taxon>
        <taxon>Viridiplantae</taxon>
        <taxon>Streptophyta</taxon>
        <taxon>Embryophyta</taxon>
        <taxon>Tracheophyta</taxon>
        <taxon>Spermatophyta</taxon>
        <taxon>Magnoliopsida</taxon>
        <taxon>eudicotyledons</taxon>
        <taxon>Gunneridae</taxon>
        <taxon>Pentapetalae</taxon>
        <taxon>rosids</taxon>
        <taxon>fabids</taxon>
        <taxon>Fabales</taxon>
        <taxon>Fabaceae</taxon>
        <taxon>Papilionoideae</taxon>
        <taxon>50 kb inversion clade</taxon>
        <taxon>NPAAA clade</taxon>
        <taxon>Hologalegina</taxon>
        <taxon>IRL clade</taxon>
        <taxon>Trifolieae</taxon>
        <taxon>Trifolium</taxon>
    </lineage>
</organism>